<dbReference type="Pfam" id="PF23784">
    <property type="entry name" value="Smaco_capsid"/>
    <property type="match status" value="2"/>
</dbReference>
<dbReference type="KEGG" id="vg:37620384"/>
<dbReference type="GeneID" id="37620384"/>
<keyword evidence="2" id="KW-1185">Reference proteome</keyword>
<dbReference type="Proteomes" id="UP000240385">
    <property type="component" value="Segment"/>
</dbReference>
<accession>D2WKE7</accession>
<protein>
    <submittedName>
        <fullName evidence="1">Putative capsid protein</fullName>
    </submittedName>
</protein>
<proteinExistence type="predicted"/>
<evidence type="ECO:0000313" key="1">
    <source>
        <dbReference type="EMBL" id="ADB24800.1"/>
    </source>
</evidence>
<name>D2WKE7_9VIRU</name>
<organism evidence="1 2">
    <name type="scientific">Chimpanzee associated porprismacovirus 2</name>
    <dbReference type="NCBI Taxonomy" id="2170110"/>
    <lineage>
        <taxon>Viruses</taxon>
        <taxon>Monodnaviria</taxon>
        <taxon>Shotokuvirae</taxon>
        <taxon>Cressdnaviricota</taxon>
        <taxon>Arfiviricetes</taxon>
        <taxon>Cremevirales</taxon>
        <taxon>Smacoviridae</taxon>
        <taxon>Porprismacovirus</taxon>
        <taxon>Porprismacovirus chimas2</taxon>
    </lineage>
</organism>
<evidence type="ECO:0000313" key="2">
    <source>
        <dbReference type="Proteomes" id="UP000240385"/>
    </source>
</evidence>
<dbReference type="RefSeq" id="YP_009508861.1">
    <property type="nucleotide sequence ID" value="NC_039069.1"/>
</dbReference>
<sequence length="420" mass="46768">MLLSRCYSRTMRLEGGKMTTTNFAQASYQEVIDLNTESDTVSVIGLHTPCSRTPVDMLQGFWNQFRKVRYDGCSFALVPAARLPVDPLGVGYDAGESQIDPRDLLNPILFHGCHGNDMGVILNTLYHGPATRDASSGWNNSWLRVNGGNSDSTEQSLLNGQVEMMEALYYKAMTDNTWKKAHPMAGLKKSGLRPMVHDLAVNIPFGVGKHVSQQYYGNDYPVQSSDFQRGPKHVDGDSSVKYTSVQSSDAGDYVNTDKGGLVSGNLEFGGLPDWDPGYKQLETTPYTYVPQLGSTTDGIRFMTNRLRSLGWLETQSTVARFAGYPSDTAAKGTVIPAMNQIPDFLINSENTNNMVQQNTIPKIFMGMIMLPPAYKTEQYYRLVINHHFSFKGFRGISMMNHTKEEMNNAYGYVNNMRNVS</sequence>
<dbReference type="InterPro" id="IPR057000">
    <property type="entry name" value="Smaco_capsid"/>
</dbReference>
<reference evidence="1 2" key="1">
    <citation type="journal article" date="2010" name="J. Gen. Virol.">
        <title>Novel circular DNA viruses in stool samples of wild-living chimpanzees.</title>
        <authorList>
            <person name="Blinkova O."/>
            <person name="Victoria J."/>
            <person name="Li Y."/>
            <person name="Keele B.F."/>
            <person name="Sanz C."/>
            <person name="Ndjango J.B."/>
            <person name="Peeters M."/>
            <person name="Travis D."/>
            <person name="Lonsdorf E.V."/>
            <person name="Wilson M.L."/>
            <person name="Pusey A.E."/>
            <person name="Hahn B.H."/>
            <person name="Delwart E.L."/>
        </authorList>
    </citation>
    <scope>NUCLEOTIDE SEQUENCE [LARGE SCALE GENOMIC DNA]</scope>
    <source>
        <strain evidence="1">GM495</strain>
    </source>
</reference>
<dbReference type="EMBL" id="GQ351273">
    <property type="protein sequence ID" value="ADB24800.1"/>
    <property type="molecule type" value="Genomic_DNA"/>
</dbReference>